<name>A0A9D1ID71_9FIRM</name>
<protein>
    <submittedName>
        <fullName evidence="2">PadR family transcriptional regulator</fullName>
    </submittedName>
</protein>
<reference evidence="2" key="1">
    <citation type="submission" date="2020-10" db="EMBL/GenBank/DDBJ databases">
        <authorList>
            <person name="Gilroy R."/>
        </authorList>
    </citation>
    <scope>NUCLEOTIDE SEQUENCE</scope>
    <source>
        <strain evidence="2">ChiHcec3-11533</strain>
    </source>
</reference>
<gene>
    <name evidence="2" type="ORF">IAB02_03925</name>
</gene>
<evidence type="ECO:0000313" key="3">
    <source>
        <dbReference type="Proteomes" id="UP000824072"/>
    </source>
</evidence>
<sequence>MDIQLKRGLLEICVLKILSRGASYGYRIVKDVSGCIEISESTLYPILKRLESGGLVSARSAEHNGRLRRYFRITPAGNHRIEQFLEEWEEVMRVYEFIKENGRDKE</sequence>
<dbReference type="InterPro" id="IPR052509">
    <property type="entry name" value="Metal_resp_DNA-bind_regulator"/>
</dbReference>
<organism evidence="2 3">
    <name type="scientific">Candidatus Pullichristensenella excrementigallinarum</name>
    <dbReference type="NCBI Taxonomy" id="2840907"/>
    <lineage>
        <taxon>Bacteria</taxon>
        <taxon>Bacillati</taxon>
        <taxon>Bacillota</taxon>
        <taxon>Clostridia</taxon>
        <taxon>Candidatus Pullichristensenella</taxon>
    </lineage>
</organism>
<dbReference type="InterPro" id="IPR005149">
    <property type="entry name" value="Tscrpt_reg_PadR_N"/>
</dbReference>
<accession>A0A9D1ID71</accession>
<dbReference type="InterPro" id="IPR036388">
    <property type="entry name" value="WH-like_DNA-bd_sf"/>
</dbReference>
<dbReference type="Proteomes" id="UP000824072">
    <property type="component" value="Unassembled WGS sequence"/>
</dbReference>
<dbReference type="SUPFAM" id="SSF46785">
    <property type="entry name" value="Winged helix' DNA-binding domain"/>
    <property type="match status" value="1"/>
</dbReference>
<dbReference type="PANTHER" id="PTHR33169">
    <property type="entry name" value="PADR-FAMILY TRANSCRIPTIONAL REGULATOR"/>
    <property type="match status" value="1"/>
</dbReference>
<dbReference type="Pfam" id="PF03551">
    <property type="entry name" value="PadR"/>
    <property type="match status" value="1"/>
</dbReference>
<feature type="domain" description="Transcription regulator PadR N-terminal" evidence="1">
    <location>
        <begin position="14"/>
        <end position="82"/>
    </location>
</feature>
<reference evidence="2" key="2">
    <citation type="journal article" date="2021" name="PeerJ">
        <title>Extensive microbial diversity within the chicken gut microbiome revealed by metagenomics and culture.</title>
        <authorList>
            <person name="Gilroy R."/>
            <person name="Ravi A."/>
            <person name="Getino M."/>
            <person name="Pursley I."/>
            <person name="Horton D.L."/>
            <person name="Alikhan N.F."/>
            <person name="Baker D."/>
            <person name="Gharbi K."/>
            <person name="Hall N."/>
            <person name="Watson M."/>
            <person name="Adriaenssens E.M."/>
            <person name="Foster-Nyarko E."/>
            <person name="Jarju S."/>
            <person name="Secka A."/>
            <person name="Antonio M."/>
            <person name="Oren A."/>
            <person name="Chaudhuri R.R."/>
            <person name="La Ragione R."/>
            <person name="Hildebrand F."/>
            <person name="Pallen M.J."/>
        </authorList>
    </citation>
    <scope>NUCLEOTIDE SEQUENCE</scope>
    <source>
        <strain evidence="2">ChiHcec3-11533</strain>
    </source>
</reference>
<dbReference type="InterPro" id="IPR036390">
    <property type="entry name" value="WH_DNA-bd_sf"/>
</dbReference>
<dbReference type="Gene3D" id="1.10.10.10">
    <property type="entry name" value="Winged helix-like DNA-binding domain superfamily/Winged helix DNA-binding domain"/>
    <property type="match status" value="1"/>
</dbReference>
<evidence type="ECO:0000313" key="2">
    <source>
        <dbReference type="EMBL" id="HIU33689.1"/>
    </source>
</evidence>
<comment type="caution">
    <text evidence="2">The sequence shown here is derived from an EMBL/GenBank/DDBJ whole genome shotgun (WGS) entry which is preliminary data.</text>
</comment>
<evidence type="ECO:0000259" key="1">
    <source>
        <dbReference type="Pfam" id="PF03551"/>
    </source>
</evidence>
<dbReference type="AlphaFoldDB" id="A0A9D1ID71"/>
<dbReference type="PANTHER" id="PTHR33169:SF14">
    <property type="entry name" value="TRANSCRIPTIONAL REGULATOR RV3488"/>
    <property type="match status" value="1"/>
</dbReference>
<dbReference type="EMBL" id="DVMU01000087">
    <property type="protein sequence ID" value="HIU33689.1"/>
    <property type="molecule type" value="Genomic_DNA"/>
</dbReference>
<proteinExistence type="predicted"/>